<dbReference type="RefSeq" id="WP_249332849.1">
    <property type="nucleotide sequence ID" value="NZ_JACRSY010000015.1"/>
</dbReference>
<gene>
    <name evidence="1" type="ORF">H8718_10485</name>
</gene>
<dbReference type="EMBL" id="JACRSY010000015">
    <property type="protein sequence ID" value="MBC8579952.1"/>
    <property type="molecule type" value="Genomic_DNA"/>
</dbReference>
<reference evidence="1" key="1">
    <citation type="submission" date="2020-08" db="EMBL/GenBank/DDBJ databases">
        <title>Genome public.</title>
        <authorList>
            <person name="Liu C."/>
            <person name="Sun Q."/>
        </authorList>
    </citation>
    <scope>NUCLEOTIDE SEQUENCE</scope>
    <source>
        <strain evidence="1">NSJ-12</strain>
    </source>
</reference>
<keyword evidence="2" id="KW-1185">Reference proteome</keyword>
<sequence length="73" mass="8389">MGIWIRSQDKTTLTFCRTVKAWQGGRIVNTLGKDYIHLGDYETLDRAKEVLAIIANFVENNSNDRTVFQMPLN</sequence>
<evidence type="ECO:0000313" key="2">
    <source>
        <dbReference type="Proteomes" id="UP000655830"/>
    </source>
</evidence>
<dbReference type="Proteomes" id="UP000655830">
    <property type="component" value="Unassembled WGS sequence"/>
</dbReference>
<dbReference type="AlphaFoldDB" id="A0A926IDP3"/>
<evidence type="ECO:0000313" key="1">
    <source>
        <dbReference type="EMBL" id="MBC8579952.1"/>
    </source>
</evidence>
<name>A0A926IDP3_9FIRM</name>
<proteinExistence type="predicted"/>
<accession>A0A926IDP3</accession>
<comment type="caution">
    <text evidence="1">The sequence shown here is derived from an EMBL/GenBank/DDBJ whole genome shotgun (WGS) entry which is preliminary data.</text>
</comment>
<protein>
    <submittedName>
        <fullName evidence="1">Uncharacterized protein</fullName>
    </submittedName>
</protein>
<organism evidence="1 2">
    <name type="scientific">Zhenhengia yiwuensis</name>
    <dbReference type="NCBI Taxonomy" id="2763666"/>
    <lineage>
        <taxon>Bacteria</taxon>
        <taxon>Bacillati</taxon>
        <taxon>Bacillota</taxon>
        <taxon>Clostridia</taxon>
        <taxon>Lachnospirales</taxon>
        <taxon>Lachnospiraceae</taxon>
        <taxon>Zhenhengia</taxon>
    </lineage>
</organism>